<keyword evidence="1" id="KW-0175">Coiled coil</keyword>
<dbReference type="AlphaFoldDB" id="A0AAD9QJ62"/>
<dbReference type="SMART" id="SM01025">
    <property type="entry name" value="BEN"/>
    <property type="match status" value="1"/>
</dbReference>
<name>A0AAD9QJ62_ACRCE</name>
<sequence>MDVLVGYDSSSPREEDKIHGKLTTEKVSGKDLLSTSMAANMEKEVASPVIEPLLPTGPLDDVSEANKKLSNQTCNETDDLQAHQRNYRKRSVSESPEKSPEISPSSQKRKRYSDHRGTCLIGELIHMMDLGPEVNGHMGTLLKKVEKILENQERMLKNQERLLELVEQQQQQQQQHHQQTSGLKRLVNGVRGTIEQESVHSCKSELSFTPRLESVSHMTNETVRDTNPEVLQSTPKEQSIAKCKISKSKKRLASSTKMELGDSTYDASMSGEESAVSQNGVSLDPNDGTVAISPMITALNSGSVNCDGSSGTVDESDINSDENDRTKVLLSLAERIQKTSCSIGNFSVNLVKVLFTKEEMLNKNCSGTRGKGALDSAKLDLVKFCAFKLYAVPEGEQDLIWKQKCVVSIDEYLRRGKRARVQNRTKEATGNSSNKGDSRSCMDEFGRDLQPQQQKGGSEREKTKAWQRERVLATERPRLESQLKGRASPQSTEAHQGGEASHLIKGDVEAGHGIEGTPDHLTDVEAAHVTEGILDHLIDAGRRITEEALQETREIVDIGAAVVIVIETEEGTTEEGIGTEKGAFKLLPSTVAASSTGLETLPKPARALTSEEVQAKLSAQAEIMRKKAQEAASVLNLPSYINPTVVNPHQYAMIQQKRKLLWSGKKNEEQAADSTSSDNTTKSSLWNSTTFSNDQGGEMQAKFRRLMGIKGEGSATEEQDGAKPNNEQLMANLEREFERSRAFQLSRGAGGKSGIGLGYSGT</sequence>
<dbReference type="PANTHER" id="PTHR28665:SF1">
    <property type="entry name" value="BEN DOMAIN-CONTAINING PROTEIN 3"/>
    <property type="match status" value="1"/>
</dbReference>
<evidence type="ECO:0000313" key="4">
    <source>
        <dbReference type="EMBL" id="KAK2562253.1"/>
    </source>
</evidence>
<dbReference type="InterPro" id="IPR033583">
    <property type="entry name" value="BEND3"/>
</dbReference>
<evidence type="ECO:0000256" key="2">
    <source>
        <dbReference type="SAM" id="MobiDB-lite"/>
    </source>
</evidence>
<evidence type="ECO:0000313" key="5">
    <source>
        <dbReference type="Proteomes" id="UP001249851"/>
    </source>
</evidence>
<evidence type="ECO:0000259" key="3">
    <source>
        <dbReference type="PROSITE" id="PS51457"/>
    </source>
</evidence>
<feature type="coiled-coil region" evidence="1">
    <location>
        <begin position="142"/>
        <end position="176"/>
    </location>
</feature>
<gene>
    <name evidence="4" type="ORF">P5673_014514</name>
</gene>
<feature type="compositionally biased region" description="Basic and acidic residues" evidence="2">
    <location>
        <begin position="91"/>
        <end position="100"/>
    </location>
</feature>
<protein>
    <submittedName>
        <fullName evidence="4">Arginine/serine-rich coiled-coil protein 2</fullName>
    </submittedName>
</protein>
<feature type="domain" description="BEN" evidence="3">
    <location>
        <begin position="323"/>
        <end position="420"/>
    </location>
</feature>
<dbReference type="InterPro" id="IPR028124">
    <property type="entry name" value="SMAP_dom"/>
</dbReference>
<dbReference type="Pfam" id="PF15477">
    <property type="entry name" value="SMAP"/>
    <property type="match status" value="1"/>
</dbReference>
<dbReference type="Proteomes" id="UP001249851">
    <property type="component" value="Unassembled WGS sequence"/>
</dbReference>
<dbReference type="PANTHER" id="PTHR28665">
    <property type="entry name" value="BEN DOMAIN-CONTAINING PROTEIN 3"/>
    <property type="match status" value="1"/>
</dbReference>
<dbReference type="GO" id="GO:0000792">
    <property type="term" value="C:heterochromatin"/>
    <property type="evidence" value="ECO:0007669"/>
    <property type="project" value="InterPro"/>
</dbReference>
<feature type="compositionally biased region" description="Gly residues" evidence="2">
    <location>
        <begin position="748"/>
        <end position="762"/>
    </location>
</feature>
<comment type="caution">
    <text evidence="4">The sequence shown here is derived from an EMBL/GenBank/DDBJ whole genome shotgun (WGS) entry which is preliminary data.</text>
</comment>
<feature type="compositionally biased region" description="Basic and acidic residues" evidence="2">
    <location>
        <begin position="436"/>
        <end position="447"/>
    </location>
</feature>
<feature type="region of interest" description="Disordered" evidence="2">
    <location>
        <begin position="712"/>
        <end position="762"/>
    </location>
</feature>
<reference evidence="4" key="2">
    <citation type="journal article" date="2023" name="Science">
        <title>Genomic signatures of disease resistance in endangered staghorn corals.</title>
        <authorList>
            <person name="Vollmer S.V."/>
            <person name="Selwyn J.D."/>
            <person name="Despard B.A."/>
            <person name="Roesel C.L."/>
        </authorList>
    </citation>
    <scope>NUCLEOTIDE SEQUENCE</scope>
    <source>
        <strain evidence="4">K2</strain>
    </source>
</reference>
<feature type="region of interest" description="Disordered" evidence="2">
    <location>
        <begin position="43"/>
        <end position="114"/>
    </location>
</feature>
<dbReference type="InterPro" id="IPR018379">
    <property type="entry name" value="BEN_domain"/>
</dbReference>
<reference evidence="4" key="1">
    <citation type="journal article" date="2023" name="G3 (Bethesda)">
        <title>Whole genome assembly and annotation of the endangered Caribbean coral Acropora cervicornis.</title>
        <authorList>
            <person name="Selwyn J.D."/>
            <person name="Vollmer S.V."/>
        </authorList>
    </citation>
    <scope>NUCLEOTIDE SEQUENCE</scope>
    <source>
        <strain evidence="4">K2</strain>
    </source>
</reference>
<feature type="region of interest" description="Disordered" evidence="2">
    <location>
        <begin position="419"/>
        <end position="501"/>
    </location>
</feature>
<keyword evidence="5" id="KW-1185">Reference proteome</keyword>
<evidence type="ECO:0000256" key="1">
    <source>
        <dbReference type="SAM" id="Coils"/>
    </source>
</evidence>
<dbReference type="PROSITE" id="PS51457">
    <property type="entry name" value="BEN"/>
    <property type="match status" value="1"/>
</dbReference>
<feature type="region of interest" description="Disordered" evidence="2">
    <location>
        <begin position="664"/>
        <end position="697"/>
    </location>
</feature>
<feature type="compositionally biased region" description="Polar residues" evidence="2">
    <location>
        <begin position="685"/>
        <end position="695"/>
    </location>
</feature>
<feature type="compositionally biased region" description="Basic and acidic residues" evidence="2">
    <location>
        <begin position="457"/>
        <end position="483"/>
    </location>
</feature>
<feature type="compositionally biased region" description="Basic and acidic residues" evidence="2">
    <location>
        <begin position="11"/>
        <end position="23"/>
    </location>
</feature>
<proteinExistence type="predicted"/>
<organism evidence="4 5">
    <name type="scientific">Acropora cervicornis</name>
    <name type="common">Staghorn coral</name>
    <dbReference type="NCBI Taxonomy" id="6130"/>
    <lineage>
        <taxon>Eukaryota</taxon>
        <taxon>Metazoa</taxon>
        <taxon>Cnidaria</taxon>
        <taxon>Anthozoa</taxon>
        <taxon>Hexacorallia</taxon>
        <taxon>Scleractinia</taxon>
        <taxon>Astrocoeniina</taxon>
        <taxon>Acroporidae</taxon>
        <taxon>Acropora</taxon>
    </lineage>
</organism>
<dbReference type="GO" id="GO:0003677">
    <property type="term" value="F:DNA binding"/>
    <property type="evidence" value="ECO:0007669"/>
    <property type="project" value="InterPro"/>
</dbReference>
<dbReference type="EMBL" id="JARQWQ010000029">
    <property type="protein sequence ID" value="KAK2562253.1"/>
    <property type="molecule type" value="Genomic_DNA"/>
</dbReference>
<dbReference type="Pfam" id="PF10523">
    <property type="entry name" value="BEN"/>
    <property type="match status" value="1"/>
</dbReference>
<feature type="region of interest" description="Disordered" evidence="2">
    <location>
        <begin position="1"/>
        <end position="23"/>
    </location>
</feature>
<dbReference type="GO" id="GO:0000183">
    <property type="term" value="P:rDNA heterochromatin formation"/>
    <property type="evidence" value="ECO:0007669"/>
    <property type="project" value="InterPro"/>
</dbReference>
<accession>A0AAD9QJ62</accession>
<feature type="compositionally biased region" description="Low complexity" evidence="2">
    <location>
        <begin position="673"/>
        <end position="684"/>
    </location>
</feature>